<dbReference type="PROSITE" id="PS00583">
    <property type="entry name" value="PFKB_KINASES_1"/>
    <property type="match status" value="1"/>
</dbReference>
<name>A0ABP9CZ85_9ACTN</name>
<reference evidence="6" key="1">
    <citation type="journal article" date="2019" name="Int. J. Syst. Evol. Microbiol.">
        <title>The Global Catalogue of Microorganisms (GCM) 10K type strain sequencing project: providing services to taxonomists for standard genome sequencing and annotation.</title>
        <authorList>
            <consortium name="The Broad Institute Genomics Platform"/>
            <consortium name="The Broad Institute Genome Sequencing Center for Infectious Disease"/>
            <person name="Wu L."/>
            <person name="Ma J."/>
        </authorList>
    </citation>
    <scope>NUCLEOTIDE SEQUENCE [LARGE SCALE GENOMIC DNA]</scope>
    <source>
        <strain evidence="6">JCM 18542</strain>
    </source>
</reference>
<dbReference type="InterPro" id="IPR050306">
    <property type="entry name" value="PfkB_Carbo_kinase"/>
</dbReference>
<gene>
    <name evidence="5" type="ORF">GCM10023353_26230</name>
</gene>
<comment type="caution">
    <text evidence="5">The sequence shown here is derived from an EMBL/GenBank/DDBJ whole genome shotgun (WGS) entry which is preliminary data.</text>
</comment>
<keyword evidence="6" id="KW-1185">Reference proteome</keyword>
<keyword evidence="2" id="KW-0808">Transferase</keyword>
<feature type="domain" description="Carbohydrate kinase PfkB" evidence="4">
    <location>
        <begin position="29"/>
        <end position="297"/>
    </location>
</feature>
<dbReference type="Proteomes" id="UP001500839">
    <property type="component" value="Unassembled WGS sequence"/>
</dbReference>
<protein>
    <submittedName>
        <fullName evidence="5">Carbohydrate kinase family protein</fullName>
    </submittedName>
</protein>
<dbReference type="InterPro" id="IPR029056">
    <property type="entry name" value="Ribokinase-like"/>
</dbReference>
<dbReference type="InterPro" id="IPR002139">
    <property type="entry name" value="Ribo/fructo_kinase"/>
</dbReference>
<evidence type="ECO:0000256" key="2">
    <source>
        <dbReference type="ARBA" id="ARBA00022679"/>
    </source>
</evidence>
<evidence type="ECO:0000259" key="4">
    <source>
        <dbReference type="Pfam" id="PF00294"/>
    </source>
</evidence>
<dbReference type="PRINTS" id="PR00990">
    <property type="entry name" value="RIBOKINASE"/>
</dbReference>
<accession>A0ABP9CZ85</accession>
<dbReference type="RefSeq" id="WP_200172597.1">
    <property type="nucleotide sequence ID" value="NZ_BAABKQ010000001.1"/>
</dbReference>
<dbReference type="SUPFAM" id="SSF53613">
    <property type="entry name" value="Ribokinase-like"/>
    <property type="match status" value="1"/>
</dbReference>
<evidence type="ECO:0000313" key="5">
    <source>
        <dbReference type="EMBL" id="GAA4818027.1"/>
    </source>
</evidence>
<sequence length="325" mass="34060">MTIVVTGSLATDHLMRFPGKFSEQLLAEHLAQVSLSFLVDDLVVRKGGVGGNIAFAMGVLGGRPLLAAAAGVDFAEYRAWLEEHGVDCSGVLVSQKAHTARFVCTTDTEMAQIASFYPGAMSQAREIGMGALAQEHGPLEMVLIGANDPDAMIRHTRECRELGIPFAADPSQQLARLSGEQARELIDGAEILFSNEYEWSLLLQKTGLTEQEVSAMIGLRVTTLGAKGAVMVDADGSTVQVDVVPSEEPVDPTGVGDAFRAGFLAARTAGLGLERAGQLGSLVAVHVLETTGTQEWSLDKDAATARLGAAYGPDAAADLAALLPG</sequence>
<dbReference type="InterPro" id="IPR002173">
    <property type="entry name" value="Carboh/pur_kinase_PfkB_CS"/>
</dbReference>
<evidence type="ECO:0000256" key="1">
    <source>
        <dbReference type="ARBA" id="ARBA00010688"/>
    </source>
</evidence>
<evidence type="ECO:0000256" key="3">
    <source>
        <dbReference type="ARBA" id="ARBA00022777"/>
    </source>
</evidence>
<dbReference type="InterPro" id="IPR011611">
    <property type="entry name" value="PfkB_dom"/>
</dbReference>
<dbReference type="CDD" id="cd01942">
    <property type="entry name" value="ribokinase_group_A"/>
    <property type="match status" value="1"/>
</dbReference>
<dbReference type="EMBL" id="BAABKQ010000001">
    <property type="protein sequence ID" value="GAA4818027.1"/>
    <property type="molecule type" value="Genomic_DNA"/>
</dbReference>
<dbReference type="GO" id="GO:0016301">
    <property type="term" value="F:kinase activity"/>
    <property type="evidence" value="ECO:0007669"/>
    <property type="project" value="UniProtKB-KW"/>
</dbReference>
<organism evidence="5 6">
    <name type="scientific">Tomitella cavernea</name>
    <dbReference type="NCBI Taxonomy" id="1387982"/>
    <lineage>
        <taxon>Bacteria</taxon>
        <taxon>Bacillati</taxon>
        <taxon>Actinomycetota</taxon>
        <taxon>Actinomycetes</taxon>
        <taxon>Mycobacteriales</taxon>
        <taxon>Tomitella</taxon>
    </lineage>
</organism>
<dbReference type="PANTHER" id="PTHR43085:SF46">
    <property type="entry name" value="ADENOSINE KINASE"/>
    <property type="match status" value="1"/>
</dbReference>
<comment type="similarity">
    <text evidence="1">Belongs to the carbohydrate kinase PfkB family.</text>
</comment>
<evidence type="ECO:0000313" key="6">
    <source>
        <dbReference type="Proteomes" id="UP001500839"/>
    </source>
</evidence>
<keyword evidence="3 5" id="KW-0418">Kinase</keyword>
<proteinExistence type="inferred from homology"/>
<dbReference type="Gene3D" id="3.40.1190.20">
    <property type="match status" value="1"/>
</dbReference>
<dbReference type="Pfam" id="PF00294">
    <property type="entry name" value="PfkB"/>
    <property type="match status" value="1"/>
</dbReference>
<dbReference type="PANTHER" id="PTHR43085">
    <property type="entry name" value="HEXOKINASE FAMILY MEMBER"/>
    <property type="match status" value="1"/>
</dbReference>